<accession>A0A4Y2D5V2</accession>
<keyword evidence="2" id="KW-1185">Reference proteome</keyword>
<name>A0A4Y2D5V2_ARAVE</name>
<dbReference type="Proteomes" id="UP000499080">
    <property type="component" value="Unassembled WGS sequence"/>
</dbReference>
<evidence type="ECO:0000313" key="2">
    <source>
        <dbReference type="Proteomes" id="UP000499080"/>
    </source>
</evidence>
<comment type="caution">
    <text evidence="1">The sequence shown here is derived from an EMBL/GenBank/DDBJ whole genome shotgun (WGS) entry which is preliminary data.</text>
</comment>
<organism evidence="1 2">
    <name type="scientific">Araneus ventricosus</name>
    <name type="common">Orbweaver spider</name>
    <name type="synonym">Epeira ventricosa</name>
    <dbReference type="NCBI Taxonomy" id="182803"/>
    <lineage>
        <taxon>Eukaryota</taxon>
        <taxon>Metazoa</taxon>
        <taxon>Ecdysozoa</taxon>
        <taxon>Arthropoda</taxon>
        <taxon>Chelicerata</taxon>
        <taxon>Arachnida</taxon>
        <taxon>Araneae</taxon>
        <taxon>Araneomorphae</taxon>
        <taxon>Entelegynae</taxon>
        <taxon>Araneoidea</taxon>
        <taxon>Araneidae</taxon>
        <taxon>Araneus</taxon>
    </lineage>
</organism>
<gene>
    <name evidence="1" type="ORF">AVEN_13577_1</name>
</gene>
<sequence length="176" mass="20395">MVPIEIYSVNDQKIKKIVWQSPSSSSTRYCRPIKFMFAKETLNVIKTEVERIKEQVISLLPTKISINDMEVSVKPTLIFCMIDGKICNAAAGRESTQTYYFCGAKPSEMNNEMIIMQKTVNRDLLSLGLSLLHIWIRFFECILHLSYRLEIKSWQARGAENRNKVAEKKKDKSKRI</sequence>
<dbReference type="OrthoDB" id="8197165at2759"/>
<reference evidence="1 2" key="1">
    <citation type="journal article" date="2019" name="Sci. Rep.">
        <title>Orb-weaving spider Araneus ventricosus genome elucidates the spidroin gene catalogue.</title>
        <authorList>
            <person name="Kono N."/>
            <person name="Nakamura H."/>
            <person name="Ohtoshi R."/>
            <person name="Moran D.A.P."/>
            <person name="Shinohara A."/>
            <person name="Yoshida Y."/>
            <person name="Fujiwara M."/>
            <person name="Mori M."/>
            <person name="Tomita M."/>
            <person name="Arakawa K."/>
        </authorList>
    </citation>
    <scope>NUCLEOTIDE SEQUENCE [LARGE SCALE GENOMIC DNA]</scope>
</reference>
<dbReference type="AlphaFoldDB" id="A0A4Y2D5V2"/>
<proteinExistence type="predicted"/>
<protein>
    <submittedName>
        <fullName evidence="1">Uncharacterized protein</fullName>
    </submittedName>
</protein>
<dbReference type="EMBL" id="BGPR01000298">
    <property type="protein sequence ID" value="GBM11348.1"/>
    <property type="molecule type" value="Genomic_DNA"/>
</dbReference>
<evidence type="ECO:0000313" key="1">
    <source>
        <dbReference type="EMBL" id="GBM11348.1"/>
    </source>
</evidence>